<accession>L5ME72</accession>
<dbReference type="PRINTS" id="PR00359">
    <property type="entry name" value="BP450"/>
</dbReference>
<dbReference type="Gene3D" id="1.10.630.10">
    <property type="entry name" value="Cytochrome P450"/>
    <property type="match status" value="1"/>
</dbReference>
<dbReference type="InterPro" id="IPR001128">
    <property type="entry name" value="Cyt_P450"/>
</dbReference>
<dbReference type="GO" id="GO:0020037">
    <property type="term" value="F:heme binding"/>
    <property type="evidence" value="ECO:0007669"/>
    <property type="project" value="InterPro"/>
</dbReference>
<gene>
    <name evidence="6" type="ORF">MDA_GLEAN10000923</name>
</gene>
<dbReference type="InterPro" id="IPR017972">
    <property type="entry name" value="Cyt_P450_CS"/>
</dbReference>
<dbReference type="InterPro" id="IPR036396">
    <property type="entry name" value="Cyt_P450_sf"/>
</dbReference>
<keyword evidence="5" id="KW-0408">Iron</keyword>
<dbReference type="GO" id="GO:0005506">
    <property type="term" value="F:iron ion binding"/>
    <property type="evidence" value="ECO:0007669"/>
    <property type="project" value="InterPro"/>
</dbReference>
<dbReference type="AlphaFoldDB" id="L5ME72"/>
<evidence type="ECO:0000313" key="6">
    <source>
        <dbReference type="EMBL" id="ELK36924.1"/>
    </source>
</evidence>
<keyword evidence="3 5" id="KW-0349">Heme</keyword>
<evidence type="ECO:0000256" key="2">
    <source>
        <dbReference type="ARBA" id="ARBA00010617"/>
    </source>
</evidence>
<name>L5ME72_MYODS</name>
<keyword evidence="5" id="KW-0503">Monooxygenase</keyword>
<evidence type="ECO:0000256" key="1">
    <source>
        <dbReference type="ARBA" id="ARBA00004370"/>
    </source>
</evidence>
<dbReference type="InterPro" id="IPR002397">
    <property type="entry name" value="Cyt_P450_B"/>
</dbReference>
<dbReference type="GO" id="GO:0004497">
    <property type="term" value="F:monooxygenase activity"/>
    <property type="evidence" value="ECO:0007669"/>
    <property type="project" value="UniProtKB-KW"/>
</dbReference>
<comment type="similarity">
    <text evidence="2 5">Belongs to the cytochrome P450 family.</text>
</comment>
<dbReference type="EMBL" id="KB100986">
    <property type="protein sequence ID" value="ELK36924.1"/>
    <property type="molecule type" value="Genomic_DNA"/>
</dbReference>
<dbReference type="SUPFAM" id="SSF48264">
    <property type="entry name" value="Cytochrome P450"/>
    <property type="match status" value="1"/>
</dbReference>
<dbReference type="GO" id="GO:0016020">
    <property type="term" value="C:membrane"/>
    <property type="evidence" value="ECO:0007669"/>
    <property type="project" value="UniProtKB-SubCell"/>
</dbReference>
<keyword evidence="5" id="KW-0560">Oxidoreductase</keyword>
<dbReference type="PRINTS" id="PR00385">
    <property type="entry name" value="P450"/>
</dbReference>
<protein>
    <submittedName>
        <fullName evidence="6">Cytochrome P450 4V2</fullName>
    </submittedName>
</protein>
<proteinExistence type="inferred from homology"/>
<dbReference type="GO" id="GO:0016705">
    <property type="term" value="F:oxidoreductase activity, acting on paired donors, with incorporation or reduction of molecular oxygen"/>
    <property type="evidence" value="ECO:0007669"/>
    <property type="project" value="InterPro"/>
</dbReference>
<evidence type="ECO:0000256" key="3">
    <source>
        <dbReference type="ARBA" id="ARBA00022617"/>
    </source>
</evidence>
<keyword evidence="5" id="KW-0479">Metal-binding</keyword>
<sequence length="265" mass="30381">MLESSVTEASKPHVINERANEIKRYEECKSDDKGMTLSNRKRKAFFDLLLNVMDDEGNKLSLEAIQEEVDTFMFEVFCNELDEVFEKGGKKLEFCALLRGLSLQPPAEHGNSDRPVTLEDLKKLKYLECVIKETLRIFPSVPLIARELNEDCDVGGYNVVKGSQILIIPYALHRDPQYFPDPEEFKPNSVGRHPYAYVPFSAGPRNCIGQRFAMMEEKVILSCILRHFWVESNQKREELGVAGELILRPTNGIWIKLKRRNVDAS</sequence>
<dbReference type="PANTHER" id="PTHR24291:SF193">
    <property type="entry name" value="CYTOCHROME P450 4V2"/>
    <property type="match status" value="1"/>
</dbReference>
<dbReference type="Pfam" id="PF00067">
    <property type="entry name" value="p450"/>
    <property type="match status" value="1"/>
</dbReference>
<evidence type="ECO:0000256" key="5">
    <source>
        <dbReference type="RuleBase" id="RU000461"/>
    </source>
</evidence>
<dbReference type="PROSITE" id="PS00086">
    <property type="entry name" value="CYTOCHROME_P450"/>
    <property type="match status" value="1"/>
</dbReference>
<comment type="subcellular location">
    <subcellularLocation>
        <location evidence="1">Membrane</location>
    </subcellularLocation>
</comment>
<dbReference type="InterPro" id="IPR050196">
    <property type="entry name" value="Cytochrome_P450_Monoox"/>
</dbReference>
<evidence type="ECO:0000256" key="4">
    <source>
        <dbReference type="ARBA" id="ARBA00023136"/>
    </source>
</evidence>
<dbReference type="Proteomes" id="UP000010556">
    <property type="component" value="Unassembled WGS sequence"/>
</dbReference>
<organism evidence="6 7">
    <name type="scientific">Myotis davidii</name>
    <name type="common">David's myotis</name>
    <dbReference type="NCBI Taxonomy" id="225400"/>
    <lineage>
        <taxon>Eukaryota</taxon>
        <taxon>Metazoa</taxon>
        <taxon>Chordata</taxon>
        <taxon>Craniata</taxon>
        <taxon>Vertebrata</taxon>
        <taxon>Euteleostomi</taxon>
        <taxon>Mammalia</taxon>
        <taxon>Eutheria</taxon>
        <taxon>Laurasiatheria</taxon>
        <taxon>Chiroptera</taxon>
        <taxon>Yangochiroptera</taxon>
        <taxon>Vespertilionidae</taxon>
        <taxon>Myotis</taxon>
    </lineage>
</organism>
<dbReference type="PANTHER" id="PTHR24291">
    <property type="entry name" value="CYTOCHROME P450 FAMILY 4"/>
    <property type="match status" value="1"/>
</dbReference>
<evidence type="ECO:0000313" key="7">
    <source>
        <dbReference type="Proteomes" id="UP000010556"/>
    </source>
</evidence>
<keyword evidence="7" id="KW-1185">Reference proteome</keyword>
<reference evidence="7" key="1">
    <citation type="journal article" date="2013" name="Science">
        <title>Comparative analysis of bat genomes provides insight into the evolution of flight and immunity.</title>
        <authorList>
            <person name="Zhang G."/>
            <person name="Cowled C."/>
            <person name="Shi Z."/>
            <person name="Huang Z."/>
            <person name="Bishop-Lilly K.A."/>
            <person name="Fang X."/>
            <person name="Wynne J.W."/>
            <person name="Xiong Z."/>
            <person name="Baker M.L."/>
            <person name="Zhao W."/>
            <person name="Tachedjian M."/>
            <person name="Zhu Y."/>
            <person name="Zhou P."/>
            <person name="Jiang X."/>
            <person name="Ng J."/>
            <person name="Yang L."/>
            <person name="Wu L."/>
            <person name="Xiao J."/>
            <person name="Feng Y."/>
            <person name="Chen Y."/>
            <person name="Sun X."/>
            <person name="Zhang Y."/>
            <person name="Marsh G.A."/>
            <person name="Crameri G."/>
            <person name="Broder C.C."/>
            <person name="Frey K.G."/>
            <person name="Wang L.F."/>
            <person name="Wang J."/>
        </authorList>
    </citation>
    <scope>NUCLEOTIDE SEQUENCE [LARGE SCALE GENOMIC DNA]</scope>
</reference>
<keyword evidence="4" id="KW-0472">Membrane</keyword>